<accession>A0A3L6T5F8</accession>
<keyword evidence="3" id="KW-1185">Reference proteome</keyword>
<evidence type="ECO:0000313" key="3">
    <source>
        <dbReference type="Proteomes" id="UP000275267"/>
    </source>
</evidence>
<proteinExistence type="predicted"/>
<sequence length="305" mass="36249">MARLMQTIFQSFEFVFMVHLMQTVLGFTTDLNYALQKRDQDIVNAVELIFLTKLQLQQLREDPGWDDFLQEVESFCVKHNIKVPDMDSFYRPVGRDRRFFIKIKNMHRFHVDMFLSIIDRQLQELNERFDEVNTDLLICMAAFSPIDNFASWDKDKLIKLAQFYPSDFSSSEMSHLPSALRLFLTDMRRDERFRKVKSLAELSIMLVKTNMHNRHDVVYKLLKLVLVLPVATASVERIFSAMNYVKNKLRNKMGDQYLNDCLVTFIEREFFLKVKECDIINRFQAMKERKVKVTLRSHEDEATEI</sequence>
<comment type="caution">
    <text evidence="2">The sequence shown here is derived from an EMBL/GenBank/DDBJ whole genome shotgun (WGS) entry which is preliminary data.</text>
</comment>
<organism evidence="2 3">
    <name type="scientific">Panicum miliaceum</name>
    <name type="common">Proso millet</name>
    <name type="synonym">Broomcorn millet</name>
    <dbReference type="NCBI Taxonomy" id="4540"/>
    <lineage>
        <taxon>Eukaryota</taxon>
        <taxon>Viridiplantae</taxon>
        <taxon>Streptophyta</taxon>
        <taxon>Embryophyta</taxon>
        <taxon>Tracheophyta</taxon>
        <taxon>Spermatophyta</taxon>
        <taxon>Magnoliopsida</taxon>
        <taxon>Liliopsida</taxon>
        <taxon>Poales</taxon>
        <taxon>Poaceae</taxon>
        <taxon>PACMAD clade</taxon>
        <taxon>Panicoideae</taxon>
        <taxon>Panicodae</taxon>
        <taxon>Paniceae</taxon>
        <taxon>Panicinae</taxon>
        <taxon>Panicum</taxon>
        <taxon>Panicum sect. Panicum</taxon>
    </lineage>
</organism>
<feature type="domain" description="HAT C-terminal dimerisation" evidence="1">
    <location>
        <begin position="210"/>
        <end position="269"/>
    </location>
</feature>
<dbReference type="STRING" id="4540.A0A3L6T5F8"/>
<dbReference type="Pfam" id="PF05699">
    <property type="entry name" value="Dimer_Tnp_hAT"/>
    <property type="match status" value="1"/>
</dbReference>
<dbReference type="Proteomes" id="UP000275267">
    <property type="component" value="Unassembled WGS sequence"/>
</dbReference>
<dbReference type="GO" id="GO:0046983">
    <property type="term" value="F:protein dimerization activity"/>
    <property type="evidence" value="ECO:0007669"/>
    <property type="project" value="InterPro"/>
</dbReference>
<evidence type="ECO:0000313" key="2">
    <source>
        <dbReference type="EMBL" id="RLN33514.1"/>
    </source>
</evidence>
<dbReference type="InterPro" id="IPR008906">
    <property type="entry name" value="HATC_C_dom"/>
</dbReference>
<dbReference type="AlphaFoldDB" id="A0A3L6T5F8"/>
<dbReference type="PANTHER" id="PTHR11697:SF230">
    <property type="entry name" value="ZINC FINGER, MYM DOMAIN CONTAINING 1"/>
    <property type="match status" value="1"/>
</dbReference>
<dbReference type="InterPro" id="IPR055298">
    <property type="entry name" value="AtLOH3-like"/>
</dbReference>
<dbReference type="PANTHER" id="PTHR11697">
    <property type="entry name" value="GENERAL TRANSCRIPTION FACTOR 2-RELATED ZINC FINGER PROTEIN"/>
    <property type="match status" value="1"/>
</dbReference>
<protein>
    <submittedName>
        <fullName evidence="2">Zinc finger MYM-type protein 1-like</fullName>
    </submittedName>
</protein>
<evidence type="ECO:0000259" key="1">
    <source>
        <dbReference type="Pfam" id="PF05699"/>
    </source>
</evidence>
<dbReference type="OrthoDB" id="678367at2759"/>
<reference evidence="3" key="1">
    <citation type="journal article" date="2019" name="Nat. Commun.">
        <title>The genome of broomcorn millet.</title>
        <authorList>
            <person name="Zou C."/>
            <person name="Miki D."/>
            <person name="Li D."/>
            <person name="Tang Q."/>
            <person name="Xiao L."/>
            <person name="Rajput S."/>
            <person name="Deng P."/>
            <person name="Jia W."/>
            <person name="Huang R."/>
            <person name="Zhang M."/>
            <person name="Sun Y."/>
            <person name="Hu J."/>
            <person name="Fu X."/>
            <person name="Schnable P.S."/>
            <person name="Li F."/>
            <person name="Zhang H."/>
            <person name="Feng B."/>
            <person name="Zhu X."/>
            <person name="Liu R."/>
            <person name="Schnable J.C."/>
            <person name="Zhu J.-K."/>
            <person name="Zhang H."/>
        </authorList>
    </citation>
    <scope>NUCLEOTIDE SEQUENCE [LARGE SCALE GENOMIC DNA]</scope>
</reference>
<gene>
    <name evidence="2" type="ORF">C2845_PM03G20170</name>
</gene>
<dbReference type="EMBL" id="PQIB02000002">
    <property type="protein sequence ID" value="RLN33514.1"/>
    <property type="molecule type" value="Genomic_DNA"/>
</dbReference>
<name>A0A3L6T5F8_PANMI</name>